<evidence type="ECO:0000313" key="2">
    <source>
        <dbReference type="EMBL" id="QQC58947.1"/>
    </source>
</evidence>
<accession>A0A7T4MSU2</accession>
<proteinExistence type="predicted"/>
<dbReference type="EMBL" id="CP066078">
    <property type="protein sequence ID" value="QQC58947.1"/>
    <property type="molecule type" value="Genomic_DNA"/>
</dbReference>
<dbReference type="RefSeq" id="WP_198489959.1">
    <property type="nucleotide sequence ID" value="NZ_CP066078.1"/>
</dbReference>
<reference evidence="2 3" key="1">
    <citation type="submission" date="2020-12" db="EMBL/GenBank/DDBJ databases">
        <title>FDA dAtabase for Regulatory Grade micrObial Sequences (FDA-ARGOS): Supporting development and validation of Infectious Disease Dx tests.</title>
        <authorList>
            <person name="Sproer C."/>
            <person name="Gronow S."/>
            <person name="Severitt S."/>
            <person name="Schroder I."/>
            <person name="Tallon L."/>
            <person name="Sadzewicz L."/>
            <person name="Zhao X."/>
            <person name="Boylan J."/>
            <person name="Ott S."/>
            <person name="Bowen H."/>
            <person name="Vavikolanu K."/>
            <person name="Mehta A."/>
            <person name="Aluvathingal J."/>
            <person name="Nadendla S."/>
            <person name="Lowell S."/>
            <person name="Myers T."/>
            <person name="Yan Y."/>
            <person name="Sichtig H."/>
        </authorList>
    </citation>
    <scope>NUCLEOTIDE SEQUENCE [LARGE SCALE GENOMIC DNA]</scope>
    <source>
        <strain evidence="2 3">FDAARGOS_1001</strain>
    </source>
</reference>
<dbReference type="InterPro" id="IPR046174">
    <property type="entry name" value="DUF6176"/>
</dbReference>
<name>A0A7T4MSU2_9MICC</name>
<evidence type="ECO:0008006" key="4">
    <source>
        <dbReference type="Google" id="ProtNLM"/>
    </source>
</evidence>
<dbReference type="Proteomes" id="UP000595221">
    <property type="component" value="Chromosome"/>
</dbReference>
<feature type="compositionally biased region" description="Basic and acidic residues" evidence="1">
    <location>
        <begin position="1"/>
        <end position="11"/>
    </location>
</feature>
<sequence>MSSDASDRESEQNSQFGAEKETAPVVEMVRFRVIAGQEAAAREWVAYLRDHPTQFRETMIPERMQVETILSDEQEDRLHLTWFSVQLPGGAPVQDSEHELDRIHLDYWHRCIDPDWGPQRLTPEIFMTSEPVQRAFEQ</sequence>
<feature type="region of interest" description="Disordered" evidence="1">
    <location>
        <begin position="1"/>
        <end position="20"/>
    </location>
</feature>
<protein>
    <recommendedName>
        <fullName evidence="4">NIPSNAP domain-containing protein</fullName>
    </recommendedName>
</protein>
<organism evidence="2 3">
    <name type="scientific">Rothia kristinae</name>
    <dbReference type="NCBI Taxonomy" id="37923"/>
    <lineage>
        <taxon>Bacteria</taxon>
        <taxon>Bacillati</taxon>
        <taxon>Actinomycetota</taxon>
        <taxon>Actinomycetes</taxon>
        <taxon>Micrococcales</taxon>
        <taxon>Micrococcaceae</taxon>
        <taxon>Rothia</taxon>
    </lineage>
</organism>
<evidence type="ECO:0000256" key="1">
    <source>
        <dbReference type="SAM" id="MobiDB-lite"/>
    </source>
</evidence>
<dbReference type="AlphaFoldDB" id="A0A7T4MSU2"/>
<gene>
    <name evidence="2" type="ORF">I6H58_08260</name>
</gene>
<dbReference type="Pfam" id="PF19673">
    <property type="entry name" value="DUF6176"/>
    <property type="match status" value="1"/>
</dbReference>
<evidence type="ECO:0000313" key="3">
    <source>
        <dbReference type="Proteomes" id="UP000595221"/>
    </source>
</evidence>